<dbReference type="Proteomes" id="UP000694556">
    <property type="component" value="Chromosome 4"/>
</dbReference>
<proteinExistence type="predicted"/>
<name>A0A8C3BX03_CAIMO</name>
<sequence>MPIESRSSLHQRCVTPLTRSPPRNLRKVHVILFLLFIPYKRNSFLPCRLAAPSIHRPGIWRNSALLLDAFLCKGCGRLKTFQTMQERYCCQFV</sequence>
<reference evidence="1" key="3">
    <citation type="submission" date="2025-09" db="UniProtKB">
        <authorList>
            <consortium name="Ensembl"/>
        </authorList>
    </citation>
    <scope>IDENTIFICATION</scope>
</reference>
<keyword evidence="2" id="KW-1185">Reference proteome</keyword>
<reference evidence="1" key="1">
    <citation type="submission" date="2018-09" db="EMBL/GenBank/DDBJ databases">
        <title>Common duck and Muscovy duck high density SNP chip.</title>
        <authorList>
            <person name="Vignal A."/>
            <person name="Thebault N."/>
            <person name="Warren W.C."/>
        </authorList>
    </citation>
    <scope>NUCLEOTIDE SEQUENCE [LARGE SCALE GENOMIC DNA]</scope>
</reference>
<dbReference type="AlphaFoldDB" id="A0A8C3BX03"/>
<evidence type="ECO:0000313" key="2">
    <source>
        <dbReference type="Proteomes" id="UP000694556"/>
    </source>
</evidence>
<evidence type="ECO:0000313" key="1">
    <source>
        <dbReference type="Ensembl" id="ENSCMMP00000012698.1"/>
    </source>
</evidence>
<reference evidence="1" key="2">
    <citation type="submission" date="2025-08" db="UniProtKB">
        <authorList>
            <consortium name="Ensembl"/>
        </authorList>
    </citation>
    <scope>IDENTIFICATION</scope>
</reference>
<organism evidence="1 2">
    <name type="scientific">Cairina moschata</name>
    <name type="common">Muscovy duck</name>
    <dbReference type="NCBI Taxonomy" id="8855"/>
    <lineage>
        <taxon>Eukaryota</taxon>
        <taxon>Metazoa</taxon>
        <taxon>Chordata</taxon>
        <taxon>Craniata</taxon>
        <taxon>Vertebrata</taxon>
        <taxon>Euteleostomi</taxon>
        <taxon>Archelosauria</taxon>
        <taxon>Archosauria</taxon>
        <taxon>Dinosauria</taxon>
        <taxon>Saurischia</taxon>
        <taxon>Theropoda</taxon>
        <taxon>Coelurosauria</taxon>
        <taxon>Aves</taxon>
        <taxon>Neognathae</taxon>
        <taxon>Galloanserae</taxon>
        <taxon>Anseriformes</taxon>
        <taxon>Anatidae</taxon>
        <taxon>Anatinae</taxon>
        <taxon>Cairina</taxon>
    </lineage>
</organism>
<protein>
    <submittedName>
        <fullName evidence="1">Uncharacterized protein</fullName>
    </submittedName>
</protein>
<dbReference type="Ensembl" id="ENSCMMT00000013968.1">
    <property type="protein sequence ID" value="ENSCMMP00000012698.1"/>
    <property type="gene ID" value="ENSCMMG00000008051.1"/>
</dbReference>
<accession>A0A8C3BX03</accession>